<keyword evidence="1" id="KW-1133">Transmembrane helix</keyword>
<accession>A0ABW9JEI7</accession>
<comment type="caution">
    <text evidence="3">The sequence shown here is derived from an EMBL/GenBank/DDBJ whole genome shotgun (WGS) entry which is preliminary data.</text>
</comment>
<dbReference type="InterPro" id="IPR046216">
    <property type="entry name" value="DUF6249"/>
</dbReference>
<feature type="transmembrane region" description="Helical" evidence="1">
    <location>
        <begin position="103"/>
        <end position="123"/>
    </location>
</feature>
<sequence>MKTPIIAMQAQTNSYINEDIFNICATILVVALTMIFILSFVKRIFDQRLKKKIIEEGITESLAESVLRSSSTDDGDVNLKWSLILIGLGLGLIIVHYTTPLGLHSLAILSLSIASGFFGYFIYTKKTRK</sequence>
<keyword evidence="4" id="KW-1185">Reference proteome</keyword>
<keyword evidence="1" id="KW-0812">Transmembrane</keyword>
<organism evidence="3 4">
    <name type="scientific">Pedobacter helvus</name>
    <dbReference type="NCBI Taxonomy" id="2563444"/>
    <lineage>
        <taxon>Bacteria</taxon>
        <taxon>Pseudomonadati</taxon>
        <taxon>Bacteroidota</taxon>
        <taxon>Sphingobacteriia</taxon>
        <taxon>Sphingobacteriales</taxon>
        <taxon>Sphingobacteriaceae</taxon>
        <taxon>Pedobacter</taxon>
    </lineage>
</organism>
<feature type="transmembrane region" description="Helical" evidence="1">
    <location>
        <begin position="77"/>
        <end position="97"/>
    </location>
</feature>
<dbReference type="EMBL" id="SRMP02000006">
    <property type="protein sequence ID" value="MFN0290824.1"/>
    <property type="molecule type" value="Genomic_DNA"/>
</dbReference>
<feature type="domain" description="DUF6249" evidence="2">
    <location>
        <begin position="25"/>
        <end position="122"/>
    </location>
</feature>
<proteinExistence type="predicted"/>
<name>A0ABW9JEI7_9SPHI</name>
<dbReference type="Pfam" id="PF19762">
    <property type="entry name" value="DUF6249"/>
    <property type="match status" value="1"/>
</dbReference>
<evidence type="ECO:0000313" key="3">
    <source>
        <dbReference type="EMBL" id="MFN0290824.1"/>
    </source>
</evidence>
<gene>
    <name evidence="3" type="ORF">E5L68_005445</name>
</gene>
<dbReference type="Proteomes" id="UP001517367">
    <property type="component" value="Unassembled WGS sequence"/>
</dbReference>
<feature type="transmembrane region" description="Helical" evidence="1">
    <location>
        <begin position="20"/>
        <end position="41"/>
    </location>
</feature>
<evidence type="ECO:0000256" key="1">
    <source>
        <dbReference type="SAM" id="Phobius"/>
    </source>
</evidence>
<evidence type="ECO:0000259" key="2">
    <source>
        <dbReference type="Pfam" id="PF19762"/>
    </source>
</evidence>
<dbReference type="RefSeq" id="WP_138730043.1">
    <property type="nucleotide sequence ID" value="NZ_SRMP02000006.1"/>
</dbReference>
<evidence type="ECO:0000313" key="4">
    <source>
        <dbReference type="Proteomes" id="UP001517367"/>
    </source>
</evidence>
<protein>
    <submittedName>
        <fullName evidence="3">DUF6249 domain-containing protein</fullName>
    </submittedName>
</protein>
<reference evidence="3 4" key="1">
    <citation type="submission" date="2024-12" db="EMBL/GenBank/DDBJ databases">
        <authorList>
            <person name="Hu S."/>
        </authorList>
    </citation>
    <scope>NUCLEOTIDE SEQUENCE [LARGE SCALE GENOMIC DNA]</scope>
    <source>
        <strain evidence="3 4">P-25</strain>
    </source>
</reference>
<keyword evidence="1" id="KW-0472">Membrane</keyword>